<feature type="domain" description="Predicted membrane protein YciQ-like C-terminal" evidence="4">
    <location>
        <begin position="263"/>
        <end position="501"/>
    </location>
</feature>
<evidence type="ECO:0000313" key="5">
    <source>
        <dbReference type="EMBL" id="HHQ16799.1"/>
    </source>
</evidence>
<sequence length="567" mass="64886">MRRFIFVTSLLIIFSFSQAQAWYIKSYNVELKVGPNSELKIIEHLIVDFGYENKHGIYRDIPLDFYDPSGKKHKIEIKDILVTDQNLNSYQIKVFKYGNNLRIRIGDPNKFVSGFQNYIIRYKVRYALYNFGNIDELYWNAIGTGWDVPIKNATAKVILPFDDSSIQFACYTGIFRSIGKDCKVKKEKNEILFTLTKSLSAYEGMTVAVGWRAGLIPISEGPPYWKNPWIYAFFYITLFLSFMIWLWWRKGRDIGGKGTIQVQYYPPKDLTPIEAGTLIDEKVNARDIVAEIIDLARRGYLKIIEFEEPGFLFGKKRDYILEKIKNFDDNFQNNPFDLQILSGIFEDKKRIKLSELNKKFYRFIPSIKKQVFSSLTSKGFFFKNPLNVKNIYVSLGGIVFILTTWIMIGSQFFFSLLPFPILLAGLVTAFSLFIFAQFMPRKTPKGTEMLEYLKGYEEFISRVEKSVIEKLFPPEKIPEIFEISIPFAIAFGEAERWAEAFEGIFNEPPRWYEGRGSFSTIDLAHSLNTFTSQASQVLTTQPRSSFSGSGGGGFSGGGGGGGGGGSW</sequence>
<proteinExistence type="predicted"/>
<dbReference type="InterPro" id="IPR018702">
    <property type="entry name" value="DUF2207"/>
</dbReference>
<dbReference type="Pfam" id="PF09972">
    <property type="entry name" value="DUF2207"/>
    <property type="match status" value="1"/>
</dbReference>
<feature type="domain" description="DUF2207" evidence="3">
    <location>
        <begin position="24"/>
        <end position="211"/>
    </location>
</feature>
<feature type="transmembrane region" description="Helical" evidence="2">
    <location>
        <begin position="229"/>
        <end position="248"/>
    </location>
</feature>
<dbReference type="EMBL" id="DRWR01000138">
    <property type="protein sequence ID" value="HHQ16799.1"/>
    <property type="molecule type" value="Genomic_DNA"/>
</dbReference>
<comment type="caution">
    <text evidence="5">The sequence shown here is derived from an EMBL/GenBank/DDBJ whole genome shotgun (WGS) entry which is preliminary data.</text>
</comment>
<feature type="compositionally biased region" description="Gly residues" evidence="1">
    <location>
        <begin position="548"/>
        <end position="567"/>
    </location>
</feature>
<evidence type="ECO:0000256" key="2">
    <source>
        <dbReference type="SAM" id="Phobius"/>
    </source>
</evidence>
<dbReference type="Pfam" id="PF20990">
    <property type="entry name" value="DUF2207_C"/>
    <property type="match status" value="1"/>
</dbReference>
<feature type="transmembrane region" description="Helical" evidence="2">
    <location>
        <begin position="391"/>
        <end position="413"/>
    </location>
</feature>
<name>A0A7V5XHZ8_9BACT</name>
<feature type="region of interest" description="Disordered" evidence="1">
    <location>
        <begin position="541"/>
        <end position="567"/>
    </location>
</feature>
<keyword evidence="2" id="KW-0812">Transmembrane</keyword>
<gene>
    <name evidence="5" type="ORF">ENM15_08320</name>
</gene>
<dbReference type="AlphaFoldDB" id="A0A7V5XHZ8"/>
<keyword evidence="2" id="KW-0472">Membrane</keyword>
<keyword evidence="2" id="KW-1133">Transmembrane helix</keyword>
<reference evidence="5" key="1">
    <citation type="journal article" date="2020" name="mSystems">
        <title>Genome- and Community-Level Interaction Insights into Carbon Utilization and Element Cycling Functions of Hydrothermarchaeota in Hydrothermal Sediment.</title>
        <authorList>
            <person name="Zhou Z."/>
            <person name="Liu Y."/>
            <person name="Xu W."/>
            <person name="Pan J."/>
            <person name="Luo Z.H."/>
            <person name="Li M."/>
        </authorList>
    </citation>
    <scope>NUCLEOTIDE SEQUENCE [LARGE SCALE GENOMIC DNA]</scope>
    <source>
        <strain evidence="5">SpSt-106</strain>
    </source>
</reference>
<dbReference type="InterPro" id="IPR048389">
    <property type="entry name" value="YciQ-like_C"/>
</dbReference>
<evidence type="ECO:0000259" key="4">
    <source>
        <dbReference type="Pfam" id="PF20990"/>
    </source>
</evidence>
<evidence type="ECO:0000256" key="1">
    <source>
        <dbReference type="SAM" id="MobiDB-lite"/>
    </source>
</evidence>
<feature type="transmembrane region" description="Helical" evidence="2">
    <location>
        <begin position="419"/>
        <end position="439"/>
    </location>
</feature>
<accession>A0A7V5XHZ8</accession>
<evidence type="ECO:0000259" key="3">
    <source>
        <dbReference type="Pfam" id="PF09972"/>
    </source>
</evidence>
<organism evidence="5">
    <name type="scientific">Thermodesulfobacterium geofontis</name>
    <dbReference type="NCBI Taxonomy" id="1295609"/>
    <lineage>
        <taxon>Bacteria</taxon>
        <taxon>Pseudomonadati</taxon>
        <taxon>Thermodesulfobacteriota</taxon>
        <taxon>Thermodesulfobacteria</taxon>
        <taxon>Thermodesulfobacteriales</taxon>
        <taxon>Thermodesulfobacteriaceae</taxon>
        <taxon>Thermodesulfobacterium</taxon>
    </lineage>
</organism>
<protein>
    <submittedName>
        <fullName evidence="5">DUF2207 domain-containing protein</fullName>
    </submittedName>
</protein>